<keyword evidence="13" id="KW-1185">Reference proteome</keyword>
<dbReference type="Pfam" id="PF03840">
    <property type="entry name" value="SecG"/>
    <property type="match status" value="1"/>
</dbReference>
<dbReference type="RefSeq" id="WP_021949147.1">
    <property type="nucleotide sequence ID" value="NZ_JACJJG010000016.1"/>
</dbReference>
<keyword evidence="8 10" id="KW-0811">Translocation</keyword>
<organism evidence="12 13">
    <name type="scientific">Marseilla massiliensis</name>
    <dbReference type="NCBI Taxonomy" id="1841864"/>
    <lineage>
        <taxon>Bacteria</taxon>
        <taxon>Pseudomonadati</taxon>
        <taxon>Bacteroidota</taxon>
        <taxon>Bacteroidia</taxon>
        <taxon>Bacteroidales</taxon>
        <taxon>Prevotellaceae</taxon>
        <taxon>Marseilla</taxon>
    </lineage>
</organism>
<dbReference type="InterPro" id="IPR004692">
    <property type="entry name" value="SecG"/>
</dbReference>
<dbReference type="GO" id="GO:0065002">
    <property type="term" value="P:intracellular protein transmembrane transport"/>
    <property type="evidence" value="ECO:0007669"/>
    <property type="project" value="TreeGrafter"/>
</dbReference>
<evidence type="ECO:0000256" key="9">
    <source>
        <dbReference type="ARBA" id="ARBA00023136"/>
    </source>
</evidence>
<evidence type="ECO:0000256" key="5">
    <source>
        <dbReference type="ARBA" id="ARBA00022692"/>
    </source>
</evidence>
<proteinExistence type="inferred from homology"/>
<evidence type="ECO:0000256" key="8">
    <source>
        <dbReference type="ARBA" id="ARBA00023010"/>
    </source>
</evidence>
<reference evidence="12" key="1">
    <citation type="submission" date="2020-08" db="EMBL/GenBank/DDBJ databases">
        <authorList>
            <person name="Cejkova D."/>
            <person name="Kubasova T."/>
            <person name="Jahodarova E."/>
            <person name="Rychlik I."/>
        </authorList>
    </citation>
    <scope>NUCLEOTIDE SEQUENCE</scope>
    <source>
        <strain evidence="12">An824</strain>
    </source>
</reference>
<feature type="compositionally biased region" description="Polar residues" evidence="11">
    <location>
        <begin position="87"/>
        <end position="96"/>
    </location>
</feature>
<keyword evidence="4 10" id="KW-1003">Cell membrane</keyword>
<dbReference type="PANTHER" id="PTHR34182">
    <property type="entry name" value="PROTEIN-EXPORT MEMBRANE PROTEIN SECG"/>
    <property type="match status" value="1"/>
</dbReference>
<feature type="compositionally biased region" description="Low complexity" evidence="11">
    <location>
        <begin position="104"/>
        <end position="123"/>
    </location>
</feature>
<reference evidence="12" key="2">
    <citation type="journal article" date="2021" name="Sci. Rep.">
        <title>The distribution of antibiotic resistance genes in chicken gut microbiota commensals.</title>
        <authorList>
            <person name="Juricova H."/>
            <person name="Matiasovicova J."/>
            <person name="Kubasova T."/>
            <person name="Cejkova D."/>
            <person name="Rychlik I."/>
        </authorList>
    </citation>
    <scope>NUCLEOTIDE SEQUENCE</scope>
    <source>
        <strain evidence="12">An824</strain>
    </source>
</reference>
<comment type="subcellular location">
    <subcellularLocation>
        <location evidence="1 10">Cell membrane</location>
        <topology evidence="1 10">Multi-pass membrane protein</topology>
    </subcellularLocation>
</comment>
<dbReference type="PANTHER" id="PTHR34182:SF1">
    <property type="entry name" value="PROTEIN-EXPORT MEMBRANE PROTEIN SECG"/>
    <property type="match status" value="1"/>
</dbReference>
<dbReference type="EMBL" id="JACJJG010000016">
    <property type="protein sequence ID" value="MBM6673248.1"/>
    <property type="molecule type" value="Genomic_DNA"/>
</dbReference>
<keyword evidence="5 10" id="KW-0812">Transmembrane</keyword>
<keyword evidence="7 10" id="KW-1133">Transmembrane helix</keyword>
<dbReference type="GO" id="GO:0009306">
    <property type="term" value="P:protein secretion"/>
    <property type="evidence" value="ECO:0007669"/>
    <property type="project" value="UniProtKB-UniRule"/>
</dbReference>
<keyword evidence="3 10" id="KW-0813">Transport</keyword>
<comment type="function">
    <text evidence="10">Involved in protein export. Participates in an early event of protein translocation.</text>
</comment>
<keyword evidence="9 10" id="KW-0472">Membrane</keyword>
<evidence type="ECO:0000256" key="3">
    <source>
        <dbReference type="ARBA" id="ARBA00022448"/>
    </source>
</evidence>
<dbReference type="AlphaFoldDB" id="A0A938WSB7"/>
<evidence type="ECO:0000313" key="12">
    <source>
        <dbReference type="EMBL" id="MBM6673248.1"/>
    </source>
</evidence>
<gene>
    <name evidence="12" type="primary">secG</name>
    <name evidence="12" type="ORF">H6A34_05080</name>
</gene>
<dbReference type="NCBIfam" id="TIGR00810">
    <property type="entry name" value="secG"/>
    <property type="match status" value="1"/>
</dbReference>
<dbReference type="GO" id="GO:0005886">
    <property type="term" value="C:plasma membrane"/>
    <property type="evidence" value="ECO:0007669"/>
    <property type="project" value="UniProtKB-SubCell"/>
</dbReference>
<evidence type="ECO:0000256" key="4">
    <source>
        <dbReference type="ARBA" id="ARBA00022475"/>
    </source>
</evidence>
<comment type="similarity">
    <text evidence="2 10">Belongs to the SecG family.</text>
</comment>
<evidence type="ECO:0000256" key="11">
    <source>
        <dbReference type="SAM" id="MobiDB-lite"/>
    </source>
</evidence>
<dbReference type="PRINTS" id="PR01651">
    <property type="entry name" value="SECGEXPORT"/>
</dbReference>
<keyword evidence="6 10" id="KW-0653">Protein transport</keyword>
<evidence type="ECO:0000256" key="2">
    <source>
        <dbReference type="ARBA" id="ARBA00008445"/>
    </source>
</evidence>
<evidence type="ECO:0000256" key="7">
    <source>
        <dbReference type="ARBA" id="ARBA00022989"/>
    </source>
</evidence>
<accession>A0A938WSB7</accession>
<evidence type="ECO:0000256" key="10">
    <source>
        <dbReference type="RuleBase" id="RU365087"/>
    </source>
</evidence>
<feature type="transmembrane region" description="Helical" evidence="10">
    <location>
        <begin position="54"/>
        <end position="72"/>
    </location>
</feature>
<name>A0A938WSB7_9BACT</name>
<dbReference type="GO" id="GO:0043952">
    <property type="term" value="P:protein transport by the Sec complex"/>
    <property type="evidence" value="ECO:0007669"/>
    <property type="project" value="TreeGrafter"/>
</dbReference>
<comment type="caution">
    <text evidence="12">The sequence shown here is derived from an EMBL/GenBank/DDBJ whole genome shotgun (WGS) entry which is preliminary data.</text>
</comment>
<comment type="caution">
    <text evidence="10">Lacks conserved residue(s) required for the propagation of feature annotation.</text>
</comment>
<evidence type="ECO:0000256" key="1">
    <source>
        <dbReference type="ARBA" id="ARBA00004651"/>
    </source>
</evidence>
<evidence type="ECO:0000313" key="13">
    <source>
        <dbReference type="Proteomes" id="UP000706891"/>
    </source>
</evidence>
<protein>
    <recommendedName>
        <fullName evidence="10">Protein-export membrane protein SecG</fullName>
    </recommendedName>
</protein>
<feature type="compositionally biased region" description="Low complexity" evidence="11">
    <location>
        <begin position="131"/>
        <end position="144"/>
    </location>
</feature>
<feature type="region of interest" description="Disordered" evidence="11">
    <location>
        <begin position="79"/>
        <end position="144"/>
    </location>
</feature>
<dbReference type="Proteomes" id="UP000706891">
    <property type="component" value="Unassembled WGS sequence"/>
</dbReference>
<sequence length="144" mass="14942">MYTLFVILIVLAALLMIGIVLIQESKGGGLASNFSSSNQIMGVRKTTDVIEKTTWGLAVAMVVLSVLCSYVAPKATDSESVIERNATEQQQTNPNNLPGFGASQTKQAAPAQQGKAAENAAPATQQTEGNAAPTAPQAPKTPAN</sequence>
<evidence type="ECO:0000256" key="6">
    <source>
        <dbReference type="ARBA" id="ARBA00022927"/>
    </source>
</evidence>
<dbReference type="GO" id="GO:0015450">
    <property type="term" value="F:protein-transporting ATPase activity"/>
    <property type="evidence" value="ECO:0007669"/>
    <property type="project" value="UniProtKB-UniRule"/>
</dbReference>